<feature type="domain" description="FAD/NAD(P)-binding" evidence="6">
    <location>
        <begin position="5"/>
        <end position="322"/>
    </location>
</feature>
<evidence type="ECO:0000256" key="2">
    <source>
        <dbReference type="ARBA" id="ARBA00005272"/>
    </source>
</evidence>
<gene>
    <name evidence="7" type="ORF">B0W44_09050</name>
</gene>
<evidence type="ECO:0000259" key="6">
    <source>
        <dbReference type="Pfam" id="PF07992"/>
    </source>
</evidence>
<comment type="cofactor">
    <cofactor evidence="1">
        <name>FAD</name>
        <dbReference type="ChEBI" id="CHEBI:57692"/>
    </cofactor>
</comment>
<dbReference type="PRINTS" id="PR00411">
    <property type="entry name" value="PNDRDTASEI"/>
</dbReference>
<dbReference type="GO" id="GO:0003955">
    <property type="term" value="F:NAD(P)H dehydrogenase (quinone) activity"/>
    <property type="evidence" value="ECO:0007669"/>
    <property type="project" value="TreeGrafter"/>
</dbReference>
<sequence>MGELKKVLILGAGYGGIVTAVHLQKQLGLNEADVTLVNNNDYHYLTTQLHEPAAGTLHHDKTRVSIDSLIDSNKIRFVQGHVTAIRPDEQRVSLENREDELEYDYLVIGLGSAPATFGIKGLLEHSMGIRNIDSVRMIRQHIEYMFSRYRNEPEREDYLTVVVGGAGFTGIEFVGELADRIPQLCKEYDIPREKVRLVNIEAAPSALPGFDKELVDYAVSTLEKKGVEFLIGTPIKECHENGVIVGDGEEIKAATVIWTGGVTGNPLVEEAGFEVQRGRVPVDEYLRAPNYDNVFVIGDSSLMFNDEGRPYPPTAQMATQQGQHLARNLVALIRDGQLTPFKFETKGTVASLGKGEAIGIVGKRKLYGWTAAQMKKLIDLRYLFIIGGLPLVLRKGKFF</sequence>
<dbReference type="PRINTS" id="PR00368">
    <property type="entry name" value="FADPNR"/>
</dbReference>
<dbReference type="Pfam" id="PF07992">
    <property type="entry name" value="Pyr_redox_2"/>
    <property type="match status" value="1"/>
</dbReference>
<dbReference type="Gene3D" id="3.50.50.100">
    <property type="match status" value="1"/>
</dbReference>
<dbReference type="GO" id="GO:0019646">
    <property type="term" value="P:aerobic electron transport chain"/>
    <property type="evidence" value="ECO:0007669"/>
    <property type="project" value="TreeGrafter"/>
</dbReference>
<dbReference type="KEGG" id="ntr:B0W44_09050"/>
<evidence type="ECO:0000256" key="1">
    <source>
        <dbReference type="ARBA" id="ARBA00001974"/>
    </source>
</evidence>
<evidence type="ECO:0000256" key="5">
    <source>
        <dbReference type="ARBA" id="ARBA00023002"/>
    </source>
</evidence>
<keyword evidence="4" id="KW-0274">FAD</keyword>
<dbReference type="EMBL" id="CP019699">
    <property type="protein sequence ID" value="AQS55918.1"/>
    <property type="molecule type" value="Genomic_DNA"/>
</dbReference>
<organism evidence="7 8">
    <name type="scientific">Novibacillus thermophilus</name>
    <dbReference type="NCBI Taxonomy" id="1471761"/>
    <lineage>
        <taxon>Bacteria</taxon>
        <taxon>Bacillati</taxon>
        <taxon>Bacillota</taxon>
        <taxon>Bacilli</taxon>
        <taxon>Bacillales</taxon>
        <taxon>Thermoactinomycetaceae</taxon>
        <taxon>Novibacillus</taxon>
    </lineage>
</organism>
<dbReference type="STRING" id="1471761.B0W44_09050"/>
<dbReference type="AlphaFoldDB" id="A0A1U9K7A8"/>
<comment type="similarity">
    <text evidence="2">Belongs to the NADH dehydrogenase family.</text>
</comment>
<evidence type="ECO:0000256" key="4">
    <source>
        <dbReference type="ARBA" id="ARBA00022827"/>
    </source>
</evidence>
<dbReference type="RefSeq" id="WP_077719778.1">
    <property type="nucleotide sequence ID" value="NZ_CP019699.1"/>
</dbReference>
<dbReference type="PANTHER" id="PTHR42913:SF3">
    <property type="entry name" value="64 KDA MITOCHONDRIAL NADH DEHYDROGENASE (EUROFUNG)"/>
    <property type="match status" value="1"/>
</dbReference>
<dbReference type="OrthoDB" id="9781621at2"/>
<keyword evidence="3" id="KW-0285">Flavoprotein</keyword>
<evidence type="ECO:0000256" key="3">
    <source>
        <dbReference type="ARBA" id="ARBA00022630"/>
    </source>
</evidence>
<proteinExistence type="inferred from homology"/>
<protein>
    <submittedName>
        <fullName evidence="7">FAD-dependent oxidoreductase</fullName>
    </submittedName>
</protein>
<dbReference type="PANTHER" id="PTHR42913">
    <property type="entry name" value="APOPTOSIS-INDUCING FACTOR 1"/>
    <property type="match status" value="1"/>
</dbReference>
<dbReference type="InterPro" id="IPR051169">
    <property type="entry name" value="NADH-Q_oxidoreductase"/>
</dbReference>
<keyword evidence="5" id="KW-0560">Oxidoreductase</keyword>
<reference evidence="7 8" key="1">
    <citation type="journal article" date="2015" name="Int. J. Syst. Evol. Microbiol.">
        <title>Novibacillus thermophilus gen. nov., sp. nov., a Gram-staining-negative and moderately thermophilic member of the family Thermoactinomycetaceae.</title>
        <authorList>
            <person name="Yang G."/>
            <person name="Chen J."/>
            <person name="Zhou S."/>
        </authorList>
    </citation>
    <scope>NUCLEOTIDE SEQUENCE [LARGE SCALE GENOMIC DNA]</scope>
    <source>
        <strain evidence="7 8">SG-1</strain>
    </source>
</reference>
<dbReference type="InterPro" id="IPR023753">
    <property type="entry name" value="FAD/NAD-binding_dom"/>
</dbReference>
<dbReference type="Proteomes" id="UP000188603">
    <property type="component" value="Chromosome"/>
</dbReference>
<dbReference type="InterPro" id="IPR036188">
    <property type="entry name" value="FAD/NAD-bd_sf"/>
</dbReference>
<evidence type="ECO:0000313" key="8">
    <source>
        <dbReference type="Proteomes" id="UP000188603"/>
    </source>
</evidence>
<name>A0A1U9K7A8_9BACL</name>
<dbReference type="SUPFAM" id="SSF51905">
    <property type="entry name" value="FAD/NAD(P)-binding domain"/>
    <property type="match status" value="1"/>
</dbReference>
<accession>A0A1U9K7A8</accession>
<evidence type="ECO:0000313" key="7">
    <source>
        <dbReference type="EMBL" id="AQS55918.1"/>
    </source>
</evidence>
<keyword evidence="8" id="KW-1185">Reference proteome</keyword>